<protein>
    <submittedName>
        <fullName evidence="3">Luciferase</fullName>
    </submittedName>
</protein>
<dbReference type="FunFam" id="3.20.20.30:FF:000002">
    <property type="entry name" value="LLM class flavin-dependent oxidoreductase"/>
    <property type="match status" value="1"/>
</dbReference>
<dbReference type="InterPro" id="IPR036661">
    <property type="entry name" value="Luciferase-like_sf"/>
</dbReference>
<evidence type="ECO:0000259" key="2">
    <source>
        <dbReference type="Pfam" id="PF00296"/>
    </source>
</evidence>
<dbReference type="RefSeq" id="WP_064468792.1">
    <property type="nucleotide sequence ID" value="NZ_JAGGKH010000004.1"/>
</dbReference>
<dbReference type="PATRIC" id="fig|217031.6.peg.4332"/>
<dbReference type="Pfam" id="PF00296">
    <property type="entry name" value="Bac_luciferase"/>
    <property type="match status" value="1"/>
</dbReference>
<dbReference type="GO" id="GO:0005829">
    <property type="term" value="C:cytosol"/>
    <property type="evidence" value="ECO:0007669"/>
    <property type="project" value="TreeGrafter"/>
</dbReference>
<comment type="similarity">
    <text evidence="1">To bacterial alkanal monooxygenase alpha and beta chains.</text>
</comment>
<dbReference type="EMBL" id="LDJR01000060">
    <property type="protein sequence ID" value="OAK67422.1"/>
    <property type="molecule type" value="Genomic_DNA"/>
</dbReference>
<comment type="caution">
    <text evidence="3">The sequence shown here is derived from an EMBL/GenBank/DDBJ whole genome shotgun (WGS) entry which is preliminary data.</text>
</comment>
<dbReference type="InterPro" id="IPR050766">
    <property type="entry name" value="Bact_Lucif_Oxidored"/>
</dbReference>
<sequence length="335" mass="36983">MDQIKYFQGIPLSVLDLAPITEGSNATQSFKNSVQLAQLTEKLGFNRYWLAEHHNMPGIASSATSVLIGHIASATKKIRVGAGGIMLPNHATLVIAEQFGTLESLYPGRIDLGLGRAPGSDQATAYALRRTLQRGAEEFPLQVEELEEYFAGSARVRAIPGEGLNIPIWLLGSSGFSARLAADKGLPFSYASHFSPDFTLPAIEIYRENFQPSEVLEQPYVMLGVNIIAADTDERAKWLSTSQQQQFLSLARNAPTPLKPPIKNMEEIWSPIEKAHIEKTLDSRSTIVGSPETVHRKLSKFIEETKADEIIINSQIFDQEARLSSYKIIADMMVQ</sequence>
<dbReference type="CDD" id="cd00347">
    <property type="entry name" value="Flavin_utilizing_monoxygenases"/>
    <property type="match status" value="1"/>
</dbReference>
<organism evidence="3 4">
    <name type="scientific">Lederbergia galactosidilytica</name>
    <dbReference type="NCBI Taxonomy" id="217031"/>
    <lineage>
        <taxon>Bacteria</taxon>
        <taxon>Bacillati</taxon>
        <taxon>Bacillota</taxon>
        <taxon>Bacilli</taxon>
        <taxon>Bacillales</taxon>
        <taxon>Bacillaceae</taxon>
        <taxon>Lederbergia</taxon>
    </lineage>
</organism>
<dbReference type="GO" id="GO:0016705">
    <property type="term" value="F:oxidoreductase activity, acting on paired donors, with incorporation or reduction of molecular oxygen"/>
    <property type="evidence" value="ECO:0007669"/>
    <property type="project" value="InterPro"/>
</dbReference>
<reference evidence="3 4" key="1">
    <citation type="submission" date="2015-05" db="EMBL/GenBank/DDBJ databases">
        <title>Comparison of genome.</title>
        <authorList>
            <person name="Zheng Z."/>
            <person name="Sun M."/>
        </authorList>
    </citation>
    <scope>NUCLEOTIDE SEQUENCE [LARGE SCALE GENOMIC DNA]</scope>
    <source>
        <strain evidence="3 4">G25-74</strain>
    </source>
</reference>
<dbReference type="InterPro" id="IPR019949">
    <property type="entry name" value="CmoO-like"/>
</dbReference>
<dbReference type="NCBIfam" id="TIGR03558">
    <property type="entry name" value="oxido_grp_1"/>
    <property type="match status" value="1"/>
</dbReference>
<proteinExistence type="predicted"/>
<dbReference type="Gene3D" id="3.20.20.30">
    <property type="entry name" value="Luciferase-like domain"/>
    <property type="match status" value="1"/>
</dbReference>
<dbReference type="PANTHER" id="PTHR30137">
    <property type="entry name" value="LUCIFERASE-LIKE MONOOXYGENASE"/>
    <property type="match status" value="1"/>
</dbReference>
<evidence type="ECO:0000313" key="4">
    <source>
        <dbReference type="Proteomes" id="UP000077881"/>
    </source>
</evidence>
<name>A0A177ZHM3_9BACI</name>
<dbReference type="AlphaFoldDB" id="A0A177ZHM3"/>
<gene>
    <name evidence="3" type="ORF">ABB05_19960</name>
</gene>
<dbReference type="Proteomes" id="UP000077881">
    <property type="component" value="Unassembled WGS sequence"/>
</dbReference>
<feature type="domain" description="Luciferase-like" evidence="2">
    <location>
        <begin position="13"/>
        <end position="305"/>
    </location>
</feature>
<evidence type="ECO:0000313" key="3">
    <source>
        <dbReference type="EMBL" id="OAK67422.1"/>
    </source>
</evidence>
<dbReference type="STRING" id="217031.ABB05_19960"/>
<dbReference type="PANTHER" id="PTHR30137:SF6">
    <property type="entry name" value="LUCIFERASE-LIKE MONOOXYGENASE"/>
    <property type="match status" value="1"/>
</dbReference>
<keyword evidence="4" id="KW-1185">Reference proteome</keyword>
<dbReference type="InterPro" id="IPR011251">
    <property type="entry name" value="Luciferase-like_dom"/>
</dbReference>
<evidence type="ECO:0000256" key="1">
    <source>
        <dbReference type="ARBA" id="ARBA00007789"/>
    </source>
</evidence>
<accession>A0A177ZHM3</accession>
<dbReference type="OrthoDB" id="9780518at2"/>
<dbReference type="SUPFAM" id="SSF51679">
    <property type="entry name" value="Bacterial luciferase-like"/>
    <property type="match status" value="1"/>
</dbReference>